<dbReference type="RefSeq" id="WP_379593157.1">
    <property type="nucleotide sequence ID" value="NZ_JBHRTN010000004.1"/>
</dbReference>
<dbReference type="PROSITE" id="PS50931">
    <property type="entry name" value="HTH_LYSR"/>
    <property type="match status" value="1"/>
</dbReference>
<sequence length="305" mass="33154">MSLTDRLPDLNLLRLFVALVEERHVTRAGNRLFLSQPAASGGLKRLREQFNDPLLVREGHELRVTERAQQLYDSLAPRLAELAGALHAASEFDPGRDSRLFSLGCTDAVAFAILPVVLAALRREAPLCRMTLRIGDYRSLPPMLAHGEVGAVLGYLGEELPANARMRVLHHAHWLVLRDPATPPAGALDDFCARPHVLVTGRGELHGVVDAQLAQQGRARRVVLGLSSFALLTAALPGTDLIATVPDFVAHRLALRAGLVTEPAPVSPQILPNALAWSDTEDQNPAERWFRSQVIAAFASVFGRG</sequence>
<dbReference type="InterPro" id="IPR000847">
    <property type="entry name" value="LysR_HTH_N"/>
</dbReference>
<comment type="similarity">
    <text evidence="1">Belongs to the LysR transcriptional regulatory family.</text>
</comment>
<evidence type="ECO:0000259" key="5">
    <source>
        <dbReference type="PROSITE" id="PS50931"/>
    </source>
</evidence>
<accession>A0ABV7FU28</accession>
<proteinExistence type="inferred from homology"/>
<keyword evidence="3" id="KW-0238">DNA-binding</keyword>
<evidence type="ECO:0000256" key="4">
    <source>
        <dbReference type="ARBA" id="ARBA00023163"/>
    </source>
</evidence>
<dbReference type="PRINTS" id="PR00039">
    <property type="entry name" value="HTHLYSR"/>
</dbReference>
<evidence type="ECO:0000313" key="7">
    <source>
        <dbReference type="Proteomes" id="UP001595593"/>
    </source>
</evidence>
<evidence type="ECO:0000256" key="3">
    <source>
        <dbReference type="ARBA" id="ARBA00023125"/>
    </source>
</evidence>
<dbReference type="InterPro" id="IPR036390">
    <property type="entry name" value="WH_DNA-bd_sf"/>
</dbReference>
<dbReference type="PANTHER" id="PTHR30118">
    <property type="entry name" value="HTH-TYPE TRANSCRIPTIONAL REGULATOR LEUO-RELATED"/>
    <property type="match status" value="1"/>
</dbReference>
<dbReference type="InterPro" id="IPR050389">
    <property type="entry name" value="LysR-type_TF"/>
</dbReference>
<name>A0ABV7FU28_9PROT</name>
<dbReference type="Pfam" id="PF03466">
    <property type="entry name" value="LysR_substrate"/>
    <property type="match status" value="1"/>
</dbReference>
<feature type="domain" description="HTH lysR-type" evidence="5">
    <location>
        <begin position="8"/>
        <end position="65"/>
    </location>
</feature>
<protein>
    <submittedName>
        <fullName evidence="6">LysR substrate-binding domain-containing protein</fullName>
    </submittedName>
</protein>
<organism evidence="6 7">
    <name type="scientific">Teichococcus globiformis</name>
    <dbReference type="NCBI Taxonomy" id="2307229"/>
    <lineage>
        <taxon>Bacteria</taxon>
        <taxon>Pseudomonadati</taxon>
        <taxon>Pseudomonadota</taxon>
        <taxon>Alphaproteobacteria</taxon>
        <taxon>Acetobacterales</taxon>
        <taxon>Roseomonadaceae</taxon>
        <taxon>Roseomonas</taxon>
    </lineage>
</organism>
<keyword evidence="7" id="KW-1185">Reference proteome</keyword>
<dbReference type="Pfam" id="PF00126">
    <property type="entry name" value="HTH_1"/>
    <property type="match status" value="1"/>
</dbReference>
<keyword evidence="2" id="KW-0805">Transcription regulation</keyword>
<dbReference type="Gene3D" id="1.10.10.10">
    <property type="entry name" value="Winged helix-like DNA-binding domain superfamily/Winged helix DNA-binding domain"/>
    <property type="match status" value="1"/>
</dbReference>
<gene>
    <name evidence="6" type="ORF">ACFOD4_02205</name>
</gene>
<dbReference type="EMBL" id="JBHRTN010000004">
    <property type="protein sequence ID" value="MFC3123859.1"/>
    <property type="molecule type" value="Genomic_DNA"/>
</dbReference>
<dbReference type="InterPro" id="IPR036388">
    <property type="entry name" value="WH-like_DNA-bd_sf"/>
</dbReference>
<evidence type="ECO:0000256" key="1">
    <source>
        <dbReference type="ARBA" id="ARBA00009437"/>
    </source>
</evidence>
<keyword evidence="4" id="KW-0804">Transcription</keyword>
<evidence type="ECO:0000256" key="2">
    <source>
        <dbReference type="ARBA" id="ARBA00023015"/>
    </source>
</evidence>
<dbReference type="SUPFAM" id="SSF53850">
    <property type="entry name" value="Periplasmic binding protein-like II"/>
    <property type="match status" value="1"/>
</dbReference>
<dbReference type="SUPFAM" id="SSF46785">
    <property type="entry name" value="Winged helix' DNA-binding domain"/>
    <property type="match status" value="1"/>
</dbReference>
<dbReference type="PANTHER" id="PTHR30118:SF15">
    <property type="entry name" value="TRANSCRIPTIONAL REGULATORY PROTEIN"/>
    <property type="match status" value="1"/>
</dbReference>
<dbReference type="Gene3D" id="3.40.190.10">
    <property type="entry name" value="Periplasmic binding protein-like II"/>
    <property type="match status" value="2"/>
</dbReference>
<evidence type="ECO:0000313" key="6">
    <source>
        <dbReference type="EMBL" id="MFC3123859.1"/>
    </source>
</evidence>
<reference evidence="7" key="1">
    <citation type="journal article" date="2019" name="Int. J. Syst. Evol. Microbiol.">
        <title>The Global Catalogue of Microorganisms (GCM) 10K type strain sequencing project: providing services to taxonomists for standard genome sequencing and annotation.</title>
        <authorList>
            <consortium name="The Broad Institute Genomics Platform"/>
            <consortium name="The Broad Institute Genome Sequencing Center for Infectious Disease"/>
            <person name="Wu L."/>
            <person name="Ma J."/>
        </authorList>
    </citation>
    <scope>NUCLEOTIDE SEQUENCE [LARGE SCALE GENOMIC DNA]</scope>
    <source>
        <strain evidence="7">KCTC 52094</strain>
    </source>
</reference>
<comment type="caution">
    <text evidence="6">The sequence shown here is derived from an EMBL/GenBank/DDBJ whole genome shotgun (WGS) entry which is preliminary data.</text>
</comment>
<dbReference type="Proteomes" id="UP001595593">
    <property type="component" value="Unassembled WGS sequence"/>
</dbReference>
<dbReference type="InterPro" id="IPR005119">
    <property type="entry name" value="LysR_subst-bd"/>
</dbReference>